<accession>A0A9D9HYP1</accession>
<comment type="similarity">
    <text evidence="1">Belongs to the peptidase C59 family.</text>
</comment>
<dbReference type="GO" id="GO:0016787">
    <property type="term" value="F:hydrolase activity"/>
    <property type="evidence" value="ECO:0007669"/>
    <property type="project" value="UniProtKB-KW"/>
</dbReference>
<dbReference type="Gene3D" id="3.60.60.10">
    <property type="entry name" value="Penicillin V Acylase, Chain A"/>
    <property type="match status" value="1"/>
</dbReference>
<dbReference type="EMBL" id="JADIML010000048">
    <property type="protein sequence ID" value="MBO8462606.1"/>
    <property type="molecule type" value="Genomic_DNA"/>
</dbReference>
<name>A0A9D9HYP1_9FIRM</name>
<dbReference type="AlphaFoldDB" id="A0A9D9HYP1"/>
<dbReference type="SUPFAM" id="SSF56235">
    <property type="entry name" value="N-terminal nucleophile aminohydrolases (Ntn hydrolases)"/>
    <property type="match status" value="1"/>
</dbReference>
<dbReference type="InterPro" id="IPR052193">
    <property type="entry name" value="Peptidase_C59"/>
</dbReference>
<evidence type="ECO:0000256" key="1">
    <source>
        <dbReference type="ARBA" id="ARBA00006625"/>
    </source>
</evidence>
<dbReference type="PANTHER" id="PTHR35527:SF2">
    <property type="entry name" value="HYDROLASE"/>
    <property type="match status" value="1"/>
</dbReference>
<organism evidence="4 5">
    <name type="scientific">Candidatus Scybalomonas excrementavium</name>
    <dbReference type="NCBI Taxonomy" id="2840943"/>
    <lineage>
        <taxon>Bacteria</taxon>
        <taxon>Bacillati</taxon>
        <taxon>Bacillota</taxon>
        <taxon>Clostridia</taxon>
        <taxon>Lachnospirales</taxon>
        <taxon>Lachnospiraceae</taxon>
        <taxon>Lachnospiraceae incertae sedis</taxon>
        <taxon>Candidatus Scybalomonas</taxon>
    </lineage>
</organism>
<evidence type="ECO:0000259" key="3">
    <source>
        <dbReference type="Pfam" id="PF02275"/>
    </source>
</evidence>
<comment type="caution">
    <text evidence="4">The sequence shown here is derived from an EMBL/GenBank/DDBJ whole genome shotgun (WGS) entry which is preliminary data.</text>
</comment>
<evidence type="ECO:0000313" key="5">
    <source>
        <dbReference type="Proteomes" id="UP000823618"/>
    </source>
</evidence>
<keyword evidence="2 4" id="KW-0378">Hydrolase</keyword>
<protein>
    <submittedName>
        <fullName evidence="4">Choloylglycine hydrolase family protein</fullName>
    </submittedName>
</protein>
<proteinExistence type="inferred from homology"/>
<dbReference type="CDD" id="cd00542">
    <property type="entry name" value="Ntn_PVA"/>
    <property type="match status" value="1"/>
</dbReference>
<reference evidence="4" key="1">
    <citation type="submission" date="2020-10" db="EMBL/GenBank/DDBJ databases">
        <authorList>
            <person name="Gilroy R."/>
        </authorList>
    </citation>
    <scope>NUCLEOTIDE SEQUENCE</scope>
    <source>
        <strain evidence="4">E3-2379</strain>
    </source>
</reference>
<sequence length="367" mass="42548">MTNIIVKQEQNKGDLSFGCSSFSWETLDGKHLWGRNLDFNRLAKGTKVTYIPRGTKFYTSIKEVEKRQMEAKYEETKYAAVGIGLLLQTTPTLYEGMNEKGLMGGQLYYREFAHFEEKEREDRISLQPPFAVTYFLTKCATVKEVVEEVQNHVNFLGIPLLGTVPPIHWTFSDRTGETIIIEPDKDGVHIYRKTMGVMTNSPSYEWHRFNLLNYAQIRDFDYEELVINGEKLPQCFSGSGAFGMPGDWSSPSRFVRLSFLKQYAVKGKNEEEGISHMFHLFQSVAFPLGMIKVSDQGAITKEDTNIVPYDYTVYTSIMCAESLKFYWNSYQNMRVQYVDLSILMEQQQIQQFDLDFKQDFKCRNEIK</sequence>
<reference evidence="4" key="2">
    <citation type="journal article" date="2021" name="PeerJ">
        <title>Extensive microbial diversity within the chicken gut microbiome revealed by metagenomics and culture.</title>
        <authorList>
            <person name="Gilroy R."/>
            <person name="Ravi A."/>
            <person name="Getino M."/>
            <person name="Pursley I."/>
            <person name="Horton D.L."/>
            <person name="Alikhan N.F."/>
            <person name="Baker D."/>
            <person name="Gharbi K."/>
            <person name="Hall N."/>
            <person name="Watson M."/>
            <person name="Adriaenssens E.M."/>
            <person name="Foster-Nyarko E."/>
            <person name="Jarju S."/>
            <person name="Secka A."/>
            <person name="Antonio M."/>
            <person name="Oren A."/>
            <person name="Chaudhuri R.R."/>
            <person name="La Ragione R."/>
            <person name="Hildebrand F."/>
            <person name="Pallen M.J."/>
        </authorList>
    </citation>
    <scope>NUCLEOTIDE SEQUENCE</scope>
    <source>
        <strain evidence="4">E3-2379</strain>
    </source>
</reference>
<dbReference type="InterPro" id="IPR029132">
    <property type="entry name" value="CBAH/NAAA_C"/>
</dbReference>
<dbReference type="InterPro" id="IPR029055">
    <property type="entry name" value="Ntn_hydrolases_N"/>
</dbReference>
<dbReference type="Proteomes" id="UP000823618">
    <property type="component" value="Unassembled WGS sequence"/>
</dbReference>
<dbReference type="PANTHER" id="PTHR35527">
    <property type="entry name" value="CHOLOYLGLYCINE HYDROLASE"/>
    <property type="match status" value="1"/>
</dbReference>
<evidence type="ECO:0000313" key="4">
    <source>
        <dbReference type="EMBL" id="MBO8462606.1"/>
    </source>
</evidence>
<dbReference type="Pfam" id="PF02275">
    <property type="entry name" value="CBAH"/>
    <property type="match status" value="1"/>
</dbReference>
<gene>
    <name evidence="4" type="ORF">IAC13_01595</name>
</gene>
<feature type="domain" description="Choloylglycine hydrolase/NAAA C-terminal" evidence="3">
    <location>
        <begin position="19"/>
        <end position="341"/>
    </location>
</feature>
<evidence type="ECO:0000256" key="2">
    <source>
        <dbReference type="ARBA" id="ARBA00022801"/>
    </source>
</evidence>